<evidence type="ECO:0000313" key="2">
    <source>
        <dbReference type="Proteomes" id="UP000593574"/>
    </source>
</evidence>
<organism evidence="1 2">
    <name type="scientific">Gossypium laxum</name>
    <dbReference type="NCBI Taxonomy" id="34288"/>
    <lineage>
        <taxon>Eukaryota</taxon>
        <taxon>Viridiplantae</taxon>
        <taxon>Streptophyta</taxon>
        <taxon>Embryophyta</taxon>
        <taxon>Tracheophyta</taxon>
        <taxon>Spermatophyta</taxon>
        <taxon>Magnoliopsida</taxon>
        <taxon>eudicotyledons</taxon>
        <taxon>Gunneridae</taxon>
        <taxon>Pentapetalae</taxon>
        <taxon>rosids</taxon>
        <taxon>malvids</taxon>
        <taxon>Malvales</taxon>
        <taxon>Malvaceae</taxon>
        <taxon>Malvoideae</taxon>
        <taxon>Gossypium</taxon>
    </lineage>
</organism>
<dbReference type="AlphaFoldDB" id="A0A7J9AM55"/>
<reference evidence="1 2" key="1">
    <citation type="journal article" date="2019" name="Genome Biol. Evol.">
        <title>Insights into the evolution of the New World diploid cottons (Gossypium, subgenus Houzingenia) based on genome sequencing.</title>
        <authorList>
            <person name="Grover C.E."/>
            <person name="Arick M.A. 2nd"/>
            <person name="Thrash A."/>
            <person name="Conover J.L."/>
            <person name="Sanders W.S."/>
            <person name="Peterson D.G."/>
            <person name="Frelichowski J.E."/>
            <person name="Scheffler J.A."/>
            <person name="Scheffler B.E."/>
            <person name="Wendel J.F."/>
        </authorList>
    </citation>
    <scope>NUCLEOTIDE SEQUENCE [LARGE SCALE GENOMIC DNA]</scope>
    <source>
        <strain evidence="1">4</strain>
        <tissue evidence="1">Leaf</tissue>
    </source>
</reference>
<name>A0A7J9AM55_9ROSI</name>
<sequence>MRSFVKVKGVNVPVTKMSIFQIYDAPYYYRDYLHKKDLKEFKNIDTEEVLTFLMVGKEMWTYQTGTKIPEMFNQELMTPKTKMWMKFICSII</sequence>
<protein>
    <submittedName>
        <fullName evidence="1">Uncharacterized protein</fullName>
    </submittedName>
</protein>
<dbReference type="Proteomes" id="UP000593574">
    <property type="component" value="Unassembled WGS sequence"/>
</dbReference>
<gene>
    <name evidence="1" type="ORF">Golax_021762</name>
</gene>
<accession>A0A7J9AM55</accession>
<dbReference type="EMBL" id="JABEZV010000011">
    <property type="protein sequence ID" value="MBA0725157.1"/>
    <property type="molecule type" value="Genomic_DNA"/>
</dbReference>
<comment type="caution">
    <text evidence="1">The sequence shown here is derived from an EMBL/GenBank/DDBJ whole genome shotgun (WGS) entry which is preliminary data.</text>
</comment>
<evidence type="ECO:0000313" key="1">
    <source>
        <dbReference type="EMBL" id="MBA0725157.1"/>
    </source>
</evidence>
<proteinExistence type="predicted"/>
<keyword evidence="2" id="KW-1185">Reference proteome</keyword>